<dbReference type="Proteomes" id="UP000663879">
    <property type="component" value="Unassembled WGS sequence"/>
</dbReference>
<comment type="caution">
    <text evidence="1">The sequence shown here is derived from an EMBL/GenBank/DDBJ whole genome shotgun (WGS) entry which is preliminary data.</text>
</comment>
<evidence type="ECO:0000313" key="1">
    <source>
        <dbReference type="EMBL" id="CAF0835492.1"/>
    </source>
</evidence>
<sequence length="247" mass="29048">MNLIQDNFQFYKRLDTSDQLYECIYINFYRTKEARITTSKCVLCDDQFDHCMTRSYRNCHYCDDESCTLKLKIESCLLSNISVVYKKGVHNDSFENNAARTSEPNDFYAIKCYLMNMNDFNSILSEVKLDVFTQLKDIKTILQDVSISKTSVNSVVKIIQFDRGLSLDFIKTYINYALDTRKYGSARFTTHSGKIDYSKEYNFVQFECKCIFNKNGMCKNKLVCNYYIKMNMLIVLWKGKRCNCDEP</sequence>
<evidence type="ECO:0000313" key="2">
    <source>
        <dbReference type="Proteomes" id="UP000663879"/>
    </source>
</evidence>
<reference evidence="1" key="1">
    <citation type="submission" date="2021-02" db="EMBL/GenBank/DDBJ databases">
        <authorList>
            <person name="Nowell W R."/>
        </authorList>
    </citation>
    <scope>NUCLEOTIDE SEQUENCE</scope>
    <source>
        <strain evidence="1">Ploen Becks lab</strain>
    </source>
</reference>
<dbReference type="AlphaFoldDB" id="A0A813VEG8"/>
<dbReference type="EMBL" id="CAJNOC010001106">
    <property type="protein sequence ID" value="CAF0835492.1"/>
    <property type="molecule type" value="Genomic_DNA"/>
</dbReference>
<organism evidence="1 2">
    <name type="scientific">Brachionus calyciflorus</name>
    <dbReference type="NCBI Taxonomy" id="104777"/>
    <lineage>
        <taxon>Eukaryota</taxon>
        <taxon>Metazoa</taxon>
        <taxon>Spiralia</taxon>
        <taxon>Gnathifera</taxon>
        <taxon>Rotifera</taxon>
        <taxon>Eurotatoria</taxon>
        <taxon>Monogononta</taxon>
        <taxon>Pseudotrocha</taxon>
        <taxon>Ploima</taxon>
        <taxon>Brachionidae</taxon>
        <taxon>Brachionus</taxon>
    </lineage>
</organism>
<proteinExistence type="predicted"/>
<name>A0A813VEG8_9BILA</name>
<gene>
    <name evidence="1" type="ORF">OXX778_LOCUS8184</name>
</gene>
<keyword evidence="2" id="KW-1185">Reference proteome</keyword>
<accession>A0A813VEG8</accession>
<protein>
    <submittedName>
        <fullName evidence="1">Uncharacterized protein</fullName>
    </submittedName>
</protein>